<dbReference type="SMART" id="SM01208">
    <property type="entry name" value="G5"/>
    <property type="match status" value="1"/>
</dbReference>
<gene>
    <name evidence="4" type="ORF">DW813_01780</name>
</gene>
<dbReference type="PANTHER" id="PTHR21666">
    <property type="entry name" value="PEPTIDASE-RELATED"/>
    <property type="match status" value="1"/>
</dbReference>
<protein>
    <submittedName>
        <fullName evidence="4">LysM peptidoglycan-binding domain-containing protein</fullName>
    </submittedName>
</protein>
<dbReference type="EMBL" id="QSIQ01000001">
    <property type="protein sequence ID" value="RHD06621.1"/>
    <property type="molecule type" value="Genomic_DNA"/>
</dbReference>
<dbReference type="Gene3D" id="3.10.350.10">
    <property type="entry name" value="LysM domain"/>
    <property type="match status" value="1"/>
</dbReference>
<name>A0A396AJX9_9FIRM</name>
<sequence length="518" mass="57411">MQKIKLTKKVIIELFVIAGLFLVLLFFAVSQKVAIGQKYQQVYFNGELVGNVANHVSVDDAVHEVRRELAAESDEPLCMDYEYSSSKANHWFTSLMTEDALKEALKEKMKVSEIETQVRAYTVAIEGYRGNFKSMDEVTEFLNTVKNEADTEGQFTTQISKEAGHISGIYTAQLTEVDPKENTEVIPEETLADQVSAGANGAFTYQMEYAMANPKDDSYETGTLGLEFIENVEVYEKYISEDALSDVETQVEEVTKEKETNKIYVVESGDVLSVIAMDHDTTVANIMALNGFDNAEVRIYPGQEIIIAVPEPDLSLRIKKGEVYEEDYNAEPTIIKNDEWYTTKQVVHQEGTTGHRERNDIVTYENGIEVARELAHETIMVESTPAIIEQGTITPPTYIKPLAGGHFTSGFGRRWGRMHKGVDWGCPIGTTVYASSAGTVVSAGYSKGYGNNVVISHPDGRMTRYAHNSKLLVSAGQWVEQGQSIALSGSTGRSTGPHVHFEIYINGVAVNPLNYIGQ</sequence>
<dbReference type="RefSeq" id="WP_118091879.1">
    <property type="nucleotide sequence ID" value="NZ_QSIQ01000001.1"/>
</dbReference>
<evidence type="ECO:0000259" key="2">
    <source>
        <dbReference type="PROSITE" id="PS51109"/>
    </source>
</evidence>
<dbReference type="Gene3D" id="2.70.70.10">
    <property type="entry name" value="Glucose Permease (Domain IIA)"/>
    <property type="match status" value="1"/>
</dbReference>
<dbReference type="Pfam" id="PF07501">
    <property type="entry name" value="G5"/>
    <property type="match status" value="1"/>
</dbReference>
<dbReference type="Gene3D" id="2.20.230.10">
    <property type="entry name" value="Resuscitation-promoting factor rpfb"/>
    <property type="match status" value="1"/>
</dbReference>
<dbReference type="InterPro" id="IPR018392">
    <property type="entry name" value="LysM"/>
</dbReference>
<dbReference type="SUPFAM" id="SSF51261">
    <property type="entry name" value="Duplicated hybrid motif"/>
    <property type="match status" value="1"/>
</dbReference>
<dbReference type="InterPro" id="IPR011055">
    <property type="entry name" value="Dup_hybrid_motif"/>
</dbReference>
<dbReference type="InterPro" id="IPR036779">
    <property type="entry name" value="LysM_dom_sf"/>
</dbReference>
<comment type="caution">
    <text evidence="4">The sequence shown here is derived from an EMBL/GenBank/DDBJ whole genome shotgun (WGS) entry which is preliminary data.</text>
</comment>
<feature type="domain" description="LysM" evidence="3">
    <location>
        <begin position="262"/>
        <end position="307"/>
    </location>
</feature>
<keyword evidence="1" id="KW-0732">Signal</keyword>
<dbReference type="InterPro" id="IPR011098">
    <property type="entry name" value="G5_dom"/>
</dbReference>
<dbReference type="Pfam" id="PF01551">
    <property type="entry name" value="Peptidase_M23"/>
    <property type="match status" value="1"/>
</dbReference>
<dbReference type="PROSITE" id="PS51109">
    <property type="entry name" value="G5"/>
    <property type="match status" value="1"/>
</dbReference>
<dbReference type="PROSITE" id="PS51782">
    <property type="entry name" value="LYSM"/>
    <property type="match status" value="1"/>
</dbReference>
<dbReference type="SUPFAM" id="SSF54106">
    <property type="entry name" value="LysM domain"/>
    <property type="match status" value="1"/>
</dbReference>
<dbReference type="AlphaFoldDB" id="A0A396AJX9"/>
<dbReference type="GO" id="GO:0004222">
    <property type="term" value="F:metalloendopeptidase activity"/>
    <property type="evidence" value="ECO:0007669"/>
    <property type="project" value="TreeGrafter"/>
</dbReference>
<dbReference type="Pfam" id="PF01476">
    <property type="entry name" value="LysM"/>
    <property type="match status" value="1"/>
</dbReference>
<dbReference type="CDD" id="cd12797">
    <property type="entry name" value="M23_peptidase"/>
    <property type="match status" value="1"/>
</dbReference>
<evidence type="ECO:0000313" key="4">
    <source>
        <dbReference type="EMBL" id="RHD06621.1"/>
    </source>
</evidence>
<evidence type="ECO:0000256" key="1">
    <source>
        <dbReference type="ARBA" id="ARBA00022729"/>
    </source>
</evidence>
<organism evidence="4 5">
    <name type="scientific">Roseburia inulinivorans</name>
    <dbReference type="NCBI Taxonomy" id="360807"/>
    <lineage>
        <taxon>Bacteria</taxon>
        <taxon>Bacillati</taxon>
        <taxon>Bacillota</taxon>
        <taxon>Clostridia</taxon>
        <taxon>Lachnospirales</taxon>
        <taxon>Lachnospiraceae</taxon>
        <taxon>Roseburia</taxon>
    </lineage>
</organism>
<dbReference type="InterPro" id="IPR050570">
    <property type="entry name" value="Cell_wall_metabolism_enzyme"/>
</dbReference>
<evidence type="ECO:0000313" key="5">
    <source>
        <dbReference type="Proteomes" id="UP000266391"/>
    </source>
</evidence>
<dbReference type="CDD" id="cd00118">
    <property type="entry name" value="LysM"/>
    <property type="match status" value="1"/>
</dbReference>
<dbReference type="Proteomes" id="UP000266391">
    <property type="component" value="Unassembled WGS sequence"/>
</dbReference>
<evidence type="ECO:0000259" key="3">
    <source>
        <dbReference type="PROSITE" id="PS51782"/>
    </source>
</evidence>
<feature type="domain" description="G5" evidence="2">
    <location>
        <begin position="314"/>
        <end position="394"/>
    </location>
</feature>
<dbReference type="PANTHER" id="PTHR21666:SF270">
    <property type="entry name" value="MUREIN HYDROLASE ACTIVATOR ENVC"/>
    <property type="match status" value="1"/>
</dbReference>
<dbReference type="InterPro" id="IPR016047">
    <property type="entry name" value="M23ase_b-sheet_dom"/>
</dbReference>
<proteinExistence type="predicted"/>
<dbReference type="SMART" id="SM00257">
    <property type="entry name" value="LysM"/>
    <property type="match status" value="1"/>
</dbReference>
<accession>A0A396AJX9</accession>
<reference evidence="4 5" key="1">
    <citation type="submission" date="2018-08" db="EMBL/GenBank/DDBJ databases">
        <title>A genome reference for cultivated species of the human gut microbiota.</title>
        <authorList>
            <person name="Zou Y."/>
            <person name="Xue W."/>
            <person name="Luo G."/>
        </authorList>
    </citation>
    <scope>NUCLEOTIDE SEQUENCE [LARGE SCALE GENOMIC DNA]</scope>
    <source>
        <strain evidence="4 5">AM32-8LB</strain>
    </source>
</reference>